<evidence type="ECO:0000313" key="3">
    <source>
        <dbReference type="Proteomes" id="UP001469749"/>
    </source>
</evidence>
<keyword evidence="1" id="KW-0812">Transmembrane</keyword>
<keyword evidence="1" id="KW-0472">Membrane</keyword>
<sequence length="42" mass="4435">MLTAFATYLGKFVFFIAVAAAGFTAGKKFKASKKAKNSTTAE</sequence>
<comment type="caution">
    <text evidence="2">The sequence shown here is derived from an EMBL/GenBank/DDBJ whole genome shotgun (WGS) entry which is preliminary data.</text>
</comment>
<protein>
    <submittedName>
        <fullName evidence="2">Uncharacterized protein</fullName>
    </submittedName>
</protein>
<dbReference type="EMBL" id="JBBMEK010000010">
    <property type="protein sequence ID" value="MEQ2363787.1"/>
    <property type="molecule type" value="Genomic_DNA"/>
</dbReference>
<organism evidence="2 3">
    <name type="scientific">Coprococcus intestinihominis</name>
    <dbReference type="NCBI Taxonomy" id="3133154"/>
    <lineage>
        <taxon>Bacteria</taxon>
        <taxon>Bacillati</taxon>
        <taxon>Bacillota</taxon>
        <taxon>Clostridia</taxon>
        <taxon>Lachnospirales</taxon>
        <taxon>Lachnospiraceae</taxon>
        <taxon>Coprococcus</taxon>
    </lineage>
</organism>
<accession>A0ABV1B0Y1</accession>
<reference evidence="2 3" key="1">
    <citation type="submission" date="2024-03" db="EMBL/GenBank/DDBJ databases">
        <title>Human intestinal bacterial collection.</title>
        <authorList>
            <person name="Pauvert C."/>
            <person name="Hitch T.C.A."/>
            <person name="Clavel T."/>
        </authorList>
    </citation>
    <scope>NUCLEOTIDE SEQUENCE [LARGE SCALE GENOMIC DNA]</scope>
    <source>
        <strain evidence="2 3">CLA-AA-H190</strain>
    </source>
</reference>
<keyword evidence="3" id="KW-1185">Reference proteome</keyword>
<evidence type="ECO:0000313" key="2">
    <source>
        <dbReference type="EMBL" id="MEQ2363787.1"/>
    </source>
</evidence>
<dbReference type="RefSeq" id="WP_349083680.1">
    <property type="nucleotide sequence ID" value="NZ_JBBMEK010000010.1"/>
</dbReference>
<keyword evidence="1" id="KW-1133">Transmembrane helix</keyword>
<feature type="transmembrane region" description="Helical" evidence="1">
    <location>
        <begin position="6"/>
        <end position="26"/>
    </location>
</feature>
<dbReference type="Proteomes" id="UP001469749">
    <property type="component" value="Unassembled WGS sequence"/>
</dbReference>
<gene>
    <name evidence="2" type="ORF">WMO25_01595</name>
</gene>
<evidence type="ECO:0000256" key="1">
    <source>
        <dbReference type="SAM" id="Phobius"/>
    </source>
</evidence>
<proteinExistence type="predicted"/>
<name>A0ABV1B0Y1_9FIRM</name>